<keyword evidence="3" id="KW-1185">Reference proteome</keyword>
<accession>A0ABR2EQI6</accession>
<organism evidence="2 3">
    <name type="scientific">Hibiscus sabdariffa</name>
    <name type="common">roselle</name>
    <dbReference type="NCBI Taxonomy" id="183260"/>
    <lineage>
        <taxon>Eukaryota</taxon>
        <taxon>Viridiplantae</taxon>
        <taxon>Streptophyta</taxon>
        <taxon>Embryophyta</taxon>
        <taxon>Tracheophyta</taxon>
        <taxon>Spermatophyta</taxon>
        <taxon>Magnoliopsida</taxon>
        <taxon>eudicotyledons</taxon>
        <taxon>Gunneridae</taxon>
        <taxon>Pentapetalae</taxon>
        <taxon>rosids</taxon>
        <taxon>malvids</taxon>
        <taxon>Malvales</taxon>
        <taxon>Malvaceae</taxon>
        <taxon>Malvoideae</taxon>
        <taxon>Hibiscus</taxon>
    </lineage>
</organism>
<evidence type="ECO:0000256" key="1">
    <source>
        <dbReference type="SAM" id="MobiDB-lite"/>
    </source>
</evidence>
<comment type="caution">
    <text evidence="2">The sequence shown here is derived from an EMBL/GenBank/DDBJ whole genome shotgun (WGS) entry which is preliminary data.</text>
</comment>
<sequence>MYPAVETMPENPPTPTYPTAGHPGLVPASGFPNIQPHPIHHHPYISRVPSAPIQGRWTSGLCHCFDDPVNCWEANMDRQKRGVTMAPIVVPGMAR</sequence>
<name>A0ABR2EQI6_9ROSI</name>
<reference evidence="2 3" key="1">
    <citation type="journal article" date="2024" name="G3 (Bethesda)">
        <title>Genome assembly of Hibiscus sabdariffa L. provides insights into metabolisms of medicinal natural products.</title>
        <authorList>
            <person name="Kim T."/>
        </authorList>
    </citation>
    <scope>NUCLEOTIDE SEQUENCE [LARGE SCALE GENOMIC DNA]</scope>
    <source>
        <strain evidence="2">TK-2024</strain>
        <tissue evidence="2">Old leaves</tissue>
    </source>
</reference>
<evidence type="ECO:0000313" key="2">
    <source>
        <dbReference type="EMBL" id="KAK8564281.1"/>
    </source>
</evidence>
<dbReference type="EMBL" id="JBBPBM010000011">
    <property type="protein sequence ID" value="KAK8564281.1"/>
    <property type="molecule type" value="Genomic_DNA"/>
</dbReference>
<feature type="region of interest" description="Disordered" evidence="1">
    <location>
        <begin position="1"/>
        <end position="32"/>
    </location>
</feature>
<dbReference type="Proteomes" id="UP001472677">
    <property type="component" value="Unassembled WGS sequence"/>
</dbReference>
<gene>
    <name evidence="2" type="ORF">V6N12_036409</name>
</gene>
<protein>
    <submittedName>
        <fullName evidence="2">Uncharacterized protein</fullName>
    </submittedName>
</protein>
<evidence type="ECO:0000313" key="3">
    <source>
        <dbReference type="Proteomes" id="UP001472677"/>
    </source>
</evidence>
<proteinExistence type="predicted"/>